<dbReference type="SMART" id="SM00895">
    <property type="entry name" value="FCD"/>
    <property type="match status" value="1"/>
</dbReference>
<dbReference type="PANTHER" id="PTHR43537:SF24">
    <property type="entry name" value="GLUCONATE OPERON TRANSCRIPTIONAL REPRESSOR"/>
    <property type="match status" value="1"/>
</dbReference>
<evidence type="ECO:0000313" key="5">
    <source>
        <dbReference type="EMBL" id="GAA5164461.1"/>
    </source>
</evidence>
<dbReference type="InterPro" id="IPR036390">
    <property type="entry name" value="WH_DNA-bd_sf"/>
</dbReference>
<proteinExistence type="predicted"/>
<reference evidence="6" key="1">
    <citation type="journal article" date="2019" name="Int. J. Syst. Evol. Microbiol.">
        <title>The Global Catalogue of Microorganisms (GCM) 10K type strain sequencing project: providing services to taxonomists for standard genome sequencing and annotation.</title>
        <authorList>
            <consortium name="The Broad Institute Genomics Platform"/>
            <consortium name="The Broad Institute Genome Sequencing Center for Infectious Disease"/>
            <person name="Wu L."/>
            <person name="Ma J."/>
        </authorList>
    </citation>
    <scope>NUCLEOTIDE SEQUENCE [LARGE SCALE GENOMIC DNA]</scope>
    <source>
        <strain evidence="6">JCM 18303</strain>
    </source>
</reference>
<gene>
    <name evidence="5" type="ORF">GCM10023321_52930</name>
</gene>
<keyword evidence="6" id="KW-1185">Reference proteome</keyword>
<dbReference type="InterPro" id="IPR008920">
    <property type="entry name" value="TF_FadR/GntR_C"/>
</dbReference>
<dbReference type="PRINTS" id="PR00035">
    <property type="entry name" value="HTHGNTR"/>
</dbReference>
<name>A0ABP9QMS0_9PSEU</name>
<dbReference type="Gene3D" id="1.10.10.10">
    <property type="entry name" value="Winged helix-like DNA-binding domain superfamily/Winged helix DNA-binding domain"/>
    <property type="match status" value="1"/>
</dbReference>
<comment type="caution">
    <text evidence="5">The sequence shown here is derived from an EMBL/GenBank/DDBJ whole genome shotgun (WGS) entry which is preliminary data.</text>
</comment>
<dbReference type="Pfam" id="PF07729">
    <property type="entry name" value="FCD"/>
    <property type="match status" value="1"/>
</dbReference>
<accession>A0ABP9QMS0</accession>
<keyword evidence="2" id="KW-0238">DNA-binding</keyword>
<evidence type="ECO:0000259" key="4">
    <source>
        <dbReference type="PROSITE" id="PS50949"/>
    </source>
</evidence>
<feature type="domain" description="HTH gntR-type" evidence="4">
    <location>
        <begin position="12"/>
        <end position="80"/>
    </location>
</feature>
<evidence type="ECO:0000256" key="2">
    <source>
        <dbReference type="ARBA" id="ARBA00023125"/>
    </source>
</evidence>
<dbReference type="RefSeq" id="WP_185062389.1">
    <property type="nucleotide sequence ID" value="NZ_BAABJP010000030.1"/>
</dbReference>
<dbReference type="PROSITE" id="PS50949">
    <property type="entry name" value="HTH_GNTR"/>
    <property type="match status" value="1"/>
</dbReference>
<dbReference type="PANTHER" id="PTHR43537">
    <property type="entry name" value="TRANSCRIPTIONAL REGULATOR, GNTR FAMILY"/>
    <property type="match status" value="1"/>
</dbReference>
<dbReference type="InterPro" id="IPR000524">
    <property type="entry name" value="Tscrpt_reg_HTH_GntR"/>
</dbReference>
<protein>
    <submittedName>
        <fullName evidence="5">FCD domain-containing protein</fullName>
    </submittedName>
</protein>
<keyword evidence="1" id="KW-0805">Transcription regulation</keyword>
<dbReference type="InterPro" id="IPR011711">
    <property type="entry name" value="GntR_C"/>
</dbReference>
<dbReference type="SUPFAM" id="SSF46785">
    <property type="entry name" value="Winged helix' DNA-binding domain"/>
    <property type="match status" value="1"/>
</dbReference>
<dbReference type="Gene3D" id="1.20.120.530">
    <property type="entry name" value="GntR ligand-binding domain-like"/>
    <property type="match status" value="1"/>
</dbReference>
<dbReference type="Pfam" id="PF00392">
    <property type="entry name" value="GntR"/>
    <property type="match status" value="1"/>
</dbReference>
<evidence type="ECO:0000313" key="6">
    <source>
        <dbReference type="Proteomes" id="UP001428817"/>
    </source>
</evidence>
<evidence type="ECO:0000256" key="1">
    <source>
        <dbReference type="ARBA" id="ARBA00023015"/>
    </source>
</evidence>
<evidence type="ECO:0000256" key="3">
    <source>
        <dbReference type="ARBA" id="ARBA00023163"/>
    </source>
</evidence>
<sequence length="229" mass="24549">MADSRRVRPRVIAPAERVLADVQEGLLRDGARPGAHVPSERDLTGSLGVSRRSAREALAALEAVGVVRGGPAHRELAEAPAAGIGRLLRLLLVAESVPGPALLTLRTELERTAAEGAARRVDRRDRAELSALLVAMREPGIPADRFARLDTALHLRIARASHNQLHEQLMRGLRDAVAARMAVAFRAVEDWPATARRLAGEHDRLVGAITAGDPAGAAELAESHLRGFY</sequence>
<dbReference type="SUPFAM" id="SSF48008">
    <property type="entry name" value="GntR ligand-binding domain-like"/>
    <property type="match status" value="1"/>
</dbReference>
<dbReference type="InterPro" id="IPR036388">
    <property type="entry name" value="WH-like_DNA-bd_sf"/>
</dbReference>
<organism evidence="5 6">
    <name type="scientific">Pseudonocardia eucalypti</name>
    <dbReference type="NCBI Taxonomy" id="648755"/>
    <lineage>
        <taxon>Bacteria</taxon>
        <taxon>Bacillati</taxon>
        <taxon>Actinomycetota</taxon>
        <taxon>Actinomycetes</taxon>
        <taxon>Pseudonocardiales</taxon>
        <taxon>Pseudonocardiaceae</taxon>
        <taxon>Pseudonocardia</taxon>
    </lineage>
</organism>
<dbReference type="EMBL" id="BAABJP010000030">
    <property type="protein sequence ID" value="GAA5164461.1"/>
    <property type="molecule type" value="Genomic_DNA"/>
</dbReference>
<dbReference type="Proteomes" id="UP001428817">
    <property type="component" value="Unassembled WGS sequence"/>
</dbReference>
<keyword evidence="3" id="KW-0804">Transcription</keyword>